<evidence type="ECO:0008006" key="4">
    <source>
        <dbReference type="Google" id="ProtNLM"/>
    </source>
</evidence>
<keyword evidence="3" id="KW-1185">Reference proteome</keyword>
<evidence type="ECO:0000313" key="2">
    <source>
        <dbReference type="EMBL" id="MBC5668801.1"/>
    </source>
</evidence>
<keyword evidence="1" id="KW-0472">Membrane</keyword>
<dbReference type="RefSeq" id="WP_118590234.1">
    <property type="nucleotide sequence ID" value="NZ_JACOOZ010000010.1"/>
</dbReference>
<gene>
    <name evidence="2" type="ORF">H8S00_12575</name>
</gene>
<evidence type="ECO:0000313" key="3">
    <source>
        <dbReference type="Proteomes" id="UP000597877"/>
    </source>
</evidence>
<evidence type="ECO:0000256" key="1">
    <source>
        <dbReference type="SAM" id="Phobius"/>
    </source>
</evidence>
<protein>
    <recommendedName>
        <fullName evidence="4">AlgX/AlgJ SGNH hydrolase-like domain-containing protein</fullName>
    </recommendedName>
</protein>
<comment type="caution">
    <text evidence="2">The sequence shown here is derived from an EMBL/GenBank/DDBJ whole genome shotgun (WGS) entry which is preliminary data.</text>
</comment>
<reference evidence="2 3" key="1">
    <citation type="submission" date="2020-08" db="EMBL/GenBank/DDBJ databases">
        <title>Genome public.</title>
        <authorList>
            <person name="Liu C."/>
            <person name="Sun Q."/>
        </authorList>
    </citation>
    <scope>NUCLEOTIDE SEQUENCE [LARGE SCALE GENOMIC DNA]</scope>
    <source>
        <strain evidence="2 3">BX4</strain>
    </source>
</reference>
<sequence>MNDKTKDIVVTLVFLFTIISLFLINVTIKDTDISIAERRKLATMPELTTKSLFDGTYFKKFDSYVTDQFIKRDTFRKIKIDIELSTKGEYNNLYMYDDYIVEEIFPLNTNSIKNLTNKINYIKNTYLNNNSNIYYTIIPDKNYFVNKGNLKLDYNKLQDMMKNNLTNLNYINIFDKLTLNNYYKTDTHWKQEDLFNVANTIANQMNFDITNNNVENTITTFKGSYAGRLSVTKDIDTIKTISNPSIDNSSVYNYETKKYTKIYDYDKIKSLDKYDIYLSGASSIIDIVNPTSNSNKELIVFRDSYGSSLVPLLIDGYRKITVIDIRYVSSKILNNYIKFDNQDVLFMYSILSINNSFSMR</sequence>
<feature type="transmembrane region" description="Helical" evidence="1">
    <location>
        <begin position="7"/>
        <end position="28"/>
    </location>
</feature>
<accession>A0ABR7F5B4</accession>
<keyword evidence="1" id="KW-0812">Transmembrane</keyword>
<proteinExistence type="predicted"/>
<name>A0ABR7F5B4_9FIRM</name>
<dbReference type="Proteomes" id="UP000597877">
    <property type="component" value="Unassembled WGS sequence"/>
</dbReference>
<organism evidence="2 3">
    <name type="scientific">Eubacterium segne</name>
    <dbReference type="NCBI Taxonomy" id="2763045"/>
    <lineage>
        <taxon>Bacteria</taxon>
        <taxon>Bacillati</taxon>
        <taxon>Bacillota</taxon>
        <taxon>Clostridia</taxon>
        <taxon>Eubacteriales</taxon>
        <taxon>Eubacteriaceae</taxon>
        <taxon>Eubacterium</taxon>
    </lineage>
</organism>
<keyword evidence="1" id="KW-1133">Transmembrane helix</keyword>
<dbReference type="EMBL" id="JACOOZ010000010">
    <property type="protein sequence ID" value="MBC5668801.1"/>
    <property type="molecule type" value="Genomic_DNA"/>
</dbReference>